<dbReference type="EMBL" id="VBOS01000118">
    <property type="protein sequence ID" value="TMQ57560.1"/>
    <property type="molecule type" value="Genomic_DNA"/>
</dbReference>
<reference evidence="1 2" key="1">
    <citation type="journal article" date="2019" name="Nat. Microbiol.">
        <title>Mediterranean grassland soil C-N compound turnover is dependent on rainfall and depth, and is mediated by genomically divergent microorganisms.</title>
        <authorList>
            <person name="Diamond S."/>
            <person name="Andeer P.F."/>
            <person name="Li Z."/>
            <person name="Crits-Christoph A."/>
            <person name="Burstein D."/>
            <person name="Anantharaman K."/>
            <person name="Lane K.R."/>
            <person name="Thomas B.C."/>
            <person name="Pan C."/>
            <person name="Northen T.R."/>
            <person name="Banfield J.F."/>
        </authorList>
    </citation>
    <scope>NUCLEOTIDE SEQUENCE [LARGE SCALE GENOMIC DNA]</scope>
    <source>
        <strain evidence="1">WS_2</strain>
    </source>
</reference>
<evidence type="ECO:0000313" key="2">
    <source>
        <dbReference type="Proteomes" id="UP000317716"/>
    </source>
</evidence>
<evidence type="ECO:0008006" key="3">
    <source>
        <dbReference type="Google" id="ProtNLM"/>
    </source>
</evidence>
<name>A0A538T1Q0_UNCEI</name>
<evidence type="ECO:0000313" key="1">
    <source>
        <dbReference type="EMBL" id="TMQ57560.1"/>
    </source>
</evidence>
<protein>
    <recommendedName>
        <fullName evidence="3">DUF1795 domain-containing protein</fullName>
    </recommendedName>
</protein>
<gene>
    <name evidence="1" type="ORF">E6K72_03570</name>
</gene>
<proteinExistence type="predicted"/>
<dbReference type="Proteomes" id="UP000317716">
    <property type="component" value="Unassembled WGS sequence"/>
</dbReference>
<dbReference type="AlphaFoldDB" id="A0A538T1Q0"/>
<accession>A0A538T1Q0</accession>
<organism evidence="1 2">
    <name type="scientific">Eiseniibacteriota bacterium</name>
    <dbReference type="NCBI Taxonomy" id="2212470"/>
    <lineage>
        <taxon>Bacteria</taxon>
        <taxon>Candidatus Eiseniibacteriota</taxon>
    </lineage>
</organism>
<comment type="caution">
    <text evidence="1">The sequence shown here is derived from an EMBL/GenBank/DDBJ whole genome shotgun (WGS) entry which is preliminary data.</text>
</comment>
<sequence>MAWSVPKRWTIDLAQGMRVATYLVPAAGGEGAECAVYYFGPGQGGGVDANLERWMGEFQPLEKHDVRKLEPVGIEVTRIEARGTYAAHSMRGSEAPGQKPNWALMGAIVSGPKGDVFFKLTGPAATMERAAKEFDGMLGSVRKK</sequence>